<dbReference type="CDD" id="cd06267">
    <property type="entry name" value="PBP1_LacI_sugar_binding-like"/>
    <property type="match status" value="1"/>
</dbReference>
<keyword evidence="6" id="KW-1185">Reference proteome</keyword>
<dbReference type="PANTHER" id="PTHR30146">
    <property type="entry name" value="LACI-RELATED TRANSCRIPTIONAL REPRESSOR"/>
    <property type="match status" value="1"/>
</dbReference>
<evidence type="ECO:0000256" key="1">
    <source>
        <dbReference type="ARBA" id="ARBA00023015"/>
    </source>
</evidence>
<comment type="caution">
    <text evidence="5">The sequence shown here is derived from an EMBL/GenBank/DDBJ whole genome shotgun (WGS) entry which is preliminary data.</text>
</comment>
<dbReference type="GO" id="GO:0003700">
    <property type="term" value="F:DNA-binding transcription factor activity"/>
    <property type="evidence" value="ECO:0007669"/>
    <property type="project" value="TreeGrafter"/>
</dbReference>
<reference evidence="5 6" key="1">
    <citation type="submission" date="2019-10" db="EMBL/GenBank/DDBJ databases">
        <title>Bifidobacterium from non-human primates.</title>
        <authorList>
            <person name="Modesto M."/>
        </authorList>
    </citation>
    <scope>NUCLEOTIDE SEQUENCE [LARGE SCALE GENOMIC DNA]</scope>
    <source>
        <strain evidence="5 6">TRE17</strain>
    </source>
</reference>
<proteinExistence type="predicted"/>
<dbReference type="InterPro" id="IPR046335">
    <property type="entry name" value="LacI/GalR-like_sensor"/>
</dbReference>
<dbReference type="Pfam" id="PF00356">
    <property type="entry name" value="LacI"/>
    <property type="match status" value="1"/>
</dbReference>
<keyword evidence="2 5" id="KW-0238">DNA-binding</keyword>
<dbReference type="CDD" id="cd01392">
    <property type="entry name" value="HTH_LacI"/>
    <property type="match status" value="1"/>
</dbReference>
<dbReference type="SUPFAM" id="SSF47413">
    <property type="entry name" value="lambda repressor-like DNA-binding domains"/>
    <property type="match status" value="1"/>
</dbReference>
<dbReference type="EMBL" id="WHZW01000017">
    <property type="protein sequence ID" value="NEG90016.1"/>
    <property type="molecule type" value="Genomic_DNA"/>
</dbReference>
<accession>A0A6N9Z6D9</accession>
<dbReference type="Gene3D" id="1.10.260.40">
    <property type="entry name" value="lambda repressor-like DNA-binding domains"/>
    <property type="match status" value="1"/>
</dbReference>
<evidence type="ECO:0000313" key="5">
    <source>
        <dbReference type="EMBL" id="NEG90016.1"/>
    </source>
</evidence>
<dbReference type="Pfam" id="PF13377">
    <property type="entry name" value="Peripla_BP_3"/>
    <property type="match status" value="1"/>
</dbReference>
<evidence type="ECO:0000259" key="4">
    <source>
        <dbReference type="PROSITE" id="PS50932"/>
    </source>
</evidence>
<dbReference type="Gene3D" id="3.40.50.2300">
    <property type="match status" value="2"/>
</dbReference>
<evidence type="ECO:0000256" key="3">
    <source>
        <dbReference type="ARBA" id="ARBA00023163"/>
    </source>
</evidence>
<sequence>MQTNINDVAQQANVSIATVSRTFRHPELVAKKTRDKVLAVAEELNFSISRSATIFQTGQSFRIALLLNDQFASWFNSRIFEGLDSVFHPAGYDLSVYPIASQNDRRSFFSTLPVRRNADAVIVPSFNIDLGEAERLRSTGIPLIGINALPADAFTLSIAIDDKQAMRLVVRHLISLGHRRITFFRVKHDSDSSLKFSASQRAQGFLDECRDNGIAPLVLDVVEDDSRVDQALTQLLTLPDMPTAICCQQDSLAVPLIFKLQQYGYEVPRDISVTGFDDTYYARQIGLTTVRQQPRTMGAIAAKRIISLLEGNDVETKHEVLPVQLMFRTTTAPARRLADD</sequence>
<dbReference type="AlphaFoldDB" id="A0A6N9Z6D9"/>
<dbReference type="InterPro" id="IPR010982">
    <property type="entry name" value="Lambda_DNA-bd_dom_sf"/>
</dbReference>
<dbReference type="InterPro" id="IPR000843">
    <property type="entry name" value="HTH_LacI"/>
</dbReference>
<keyword evidence="1" id="KW-0805">Transcription regulation</keyword>
<organism evidence="5 6">
    <name type="scientific">Bifidobacterium aerophilum</name>
    <dbReference type="NCBI Taxonomy" id="1798155"/>
    <lineage>
        <taxon>Bacteria</taxon>
        <taxon>Bacillati</taxon>
        <taxon>Actinomycetota</taxon>
        <taxon>Actinomycetes</taxon>
        <taxon>Bifidobacteriales</taxon>
        <taxon>Bifidobacteriaceae</taxon>
        <taxon>Bifidobacterium</taxon>
    </lineage>
</organism>
<evidence type="ECO:0000313" key="6">
    <source>
        <dbReference type="Proteomes" id="UP000469194"/>
    </source>
</evidence>
<feature type="domain" description="HTH lacI-type" evidence="4">
    <location>
        <begin position="3"/>
        <end position="57"/>
    </location>
</feature>
<name>A0A6N9Z6D9_9BIFI</name>
<gene>
    <name evidence="5" type="ORF">GFD25_08485</name>
</gene>
<dbReference type="SMART" id="SM00354">
    <property type="entry name" value="HTH_LACI"/>
    <property type="match status" value="1"/>
</dbReference>
<dbReference type="Proteomes" id="UP000469194">
    <property type="component" value="Unassembled WGS sequence"/>
</dbReference>
<evidence type="ECO:0000256" key="2">
    <source>
        <dbReference type="ARBA" id="ARBA00023125"/>
    </source>
</evidence>
<dbReference type="PROSITE" id="PS50932">
    <property type="entry name" value="HTH_LACI_2"/>
    <property type="match status" value="1"/>
</dbReference>
<dbReference type="SUPFAM" id="SSF53822">
    <property type="entry name" value="Periplasmic binding protein-like I"/>
    <property type="match status" value="1"/>
</dbReference>
<dbReference type="GO" id="GO:0000976">
    <property type="term" value="F:transcription cis-regulatory region binding"/>
    <property type="evidence" value="ECO:0007669"/>
    <property type="project" value="TreeGrafter"/>
</dbReference>
<dbReference type="InterPro" id="IPR028082">
    <property type="entry name" value="Peripla_BP_I"/>
</dbReference>
<protein>
    <submittedName>
        <fullName evidence="5">LacI family DNA-binding transcriptional regulator</fullName>
    </submittedName>
</protein>
<dbReference type="PANTHER" id="PTHR30146:SF109">
    <property type="entry name" value="HTH-TYPE TRANSCRIPTIONAL REGULATOR GALS"/>
    <property type="match status" value="1"/>
</dbReference>
<dbReference type="RefSeq" id="WP_163231864.1">
    <property type="nucleotide sequence ID" value="NZ_WHZW01000017.1"/>
</dbReference>
<keyword evidence="3" id="KW-0804">Transcription</keyword>